<feature type="region of interest" description="Disordered" evidence="1">
    <location>
        <begin position="130"/>
        <end position="168"/>
    </location>
</feature>
<feature type="compositionally biased region" description="Basic and acidic residues" evidence="1">
    <location>
        <begin position="1433"/>
        <end position="1448"/>
    </location>
</feature>
<feature type="region of interest" description="Disordered" evidence="1">
    <location>
        <begin position="500"/>
        <end position="777"/>
    </location>
</feature>
<feature type="compositionally biased region" description="Polar residues" evidence="1">
    <location>
        <begin position="743"/>
        <end position="755"/>
    </location>
</feature>
<feature type="compositionally biased region" description="Basic and acidic residues" evidence="1">
    <location>
        <begin position="767"/>
        <end position="777"/>
    </location>
</feature>
<reference evidence="2 3" key="1">
    <citation type="submission" date="2017-03" db="EMBL/GenBank/DDBJ databases">
        <title>Genomes of endolithic fungi from Antarctica.</title>
        <authorList>
            <person name="Coleine C."/>
            <person name="Masonjones S."/>
            <person name="Stajich J.E."/>
        </authorList>
    </citation>
    <scope>NUCLEOTIDE SEQUENCE [LARGE SCALE GENOMIC DNA]</scope>
    <source>
        <strain evidence="2 3">CCFEE 5187</strain>
    </source>
</reference>
<dbReference type="Proteomes" id="UP000308768">
    <property type="component" value="Unassembled WGS sequence"/>
</dbReference>
<evidence type="ECO:0000313" key="2">
    <source>
        <dbReference type="EMBL" id="TKA69855.1"/>
    </source>
</evidence>
<feature type="compositionally biased region" description="Acidic residues" evidence="1">
    <location>
        <begin position="657"/>
        <end position="673"/>
    </location>
</feature>
<gene>
    <name evidence="2" type="ORF">B0A49_07636</name>
</gene>
<proteinExistence type="predicted"/>
<dbReference type="OrthoDB" id="5363079at2759"/>
<feature type="region of interest" description="Disordered" evidence="1">
    <location>
        <begin position="186"/>
        <end position="207"/>
    </location>
</feature>
<feature type="compositionally biased region" description="Polar residues" evidence="1">
    <location>
        <begin position="280"/>
        <end position="296"/>
    </location>
</feature>
<feature type="region of interest" description="Disordered" evidence="1">
    <location>
        <begin position="1307"/>
        <end position="1342"/>
    </location>
</feature>
<feature type="compositionally biased region" description="Acidic residues" evidence="1">
    <location>
        <begin position="538"/>
        <end position="553"/>
    </location>
</feature>
<dbReference type="SUPFAM" id="SSF50249">
    <property type="entry name" value="Nucleic acid-binding proteins"/>
    <property type="match status" value="1"/>
</dbReference>
<evidence type="ECO:0000313" key="3">
    <source>
        <dbReference type="Proteomes" id="UP000308768"/>
    </source>
</evidence>
<dbReference type="Gene3D" id="2.40.50.140">
    <property type="entry name" value="Nucleic acid-binding proteins"/>
    <property type="match status" value="1"/>
</dbReference>
<dbReference type="STRING" id="331657.A0A4U0X5V6"/>
<feature type="compositionally biased region" description="Basic and acidic residues" evidence="1">
    <location>
        <begin position="1241"/>
        <end position="1258"/>
    </location>
</feature>
<feature type="compositionally biased region" description="Polar residues" evidence="1">
    <location>
        <begin position="1320"/>
        <end position="1329"/>
    </location>
</feature>
<feature type="compositionally biased region" description="Low complexity" evidence="1">
    <location>
        <begin position="1267"/>
        <end position="1276"/>
    </location>
</feature>
<organism evidence="2 3">
    <name type="scientific">Cryomyces minteri</name>
    <dbReference type="NCBI Taxonomy" id="331657"/>
    <lineage>
        <taxon>Eukaryota</taxon>
        <taxon>Fungi</taxon>
        <taxon>Dikarya</taxon>
        <taxon>Ascomycota</taxon>
        <taxon>Pezizomycotina</taxon>
        <taxon>Dothideomycetes</taxon>
        <taxon>Dothideomycetes incertae sedis</taxon>
        <taxon>Cryomyces</taxon>
    </lineage>
</organism>
<dbReference type="EMBL" id="NAJN01000691">
    <property type="protein sequence ID" value="TKA69855.1"/>
    <property type="molecule type" value="Genomic_DNA"/>
</dbReference>
<name>A0A4U0X5V6_9PEZI</name>
<feature type="compositionally biased region" description="Basic and acidic residues" evidence="1">
    <location>
        <begin position="344"/>
        <end position="360"/>
    </location>
</feature>
<feature type="compositionally biased region" description="Gly residues" evidence="1">
    <location>
        <begin position="1463"/>
        <end position="1473"/>
    </location>
</feature>
<feature type="compositionally biased region" description="Acidic residues" evidence="1">
    <location>
        <begin position="304"/>
        <end position="313"/>
    </location>
</feature>
<feature type="region of interest" description="Disordered" evidence="1">
    <location>
        <begin position="1219"/>
        <end position="1295"/>
    </location>
</feature>
<dbReference type="InterPro" id="IPR012340">
    <property type="entry name" value="NA-bd_OB-fold"/>
</dbReference>
<sequence>MDLVPIADIAPTLSAPDSKAIKAIVTLLWPYSSSTRRCALLLAEPDFRLRRSRGQVRVQLAGPSAQAVAKSGIGIGDEVTLGLRGAQWVKDEGALKTPGRSVDWELLFRRRLVLQVNRNAQRLADLDVDEPMTPDEDIRSAIPTSTLRYDSPEPAAPPSPQAIPATPATWSSPAFLKRVRLSAGSSIDSPYDPFEEADGCVEGKGRKKRKKSYMGVVKWTYSEKPPSPEREDQHIGSDEEARSISPVKPADVATPPLSGPEPPSQTEEAQRPTAQEDLATDQSGNTWDQSTQQASLQAEMFGGDTEENTEYDDSQARLDRELFGSNLDSVAEDYGLGTQGTSENKPRNIADGEEREEVQHPELPQMSEDTTLPEATELDMPPPAIPCLILPSATTTSEALDFRDAQQFIDRGNRTEGLSTPVLIPVPSVQLPLPSPFLDGGDLLELSRDQASDKGVDDERRFSAQNLVQRTPDNFELITREIEEQTLVGTGPLAHSEVRDVVLGDRGAPDQRIEAVEDGEQSSEESAGDERDKYEGQVLEEFDSEPDEEEPDGEPPATVRRPWLPQRSAQMQQWGPQVVDLLSDDENDAGEKLSPVDQDSEAIKSDSDIESDNDMRASGRYEEDFSDDDEGEDESMLHPLRRMLTFERDDVRYSSPEDQDDDDTGVEYGEDDLAAAGPNEMDMFPQSSLEESDDGSDEDRESAEAIEDDEDENEDMRPGSLQVDTQGSSKYDPISLDGAMFSRQETTHPQEQVLENSLRDGGASDPPKARPVDHEEQAPGLLYAVTAPEIMPDFSTTDPDDSSWEPGYLTDAEDAADDATNVADGTSEVQEAPGTMAERSMGVKSGMLDTLHSIPPNEPHVVDDVDGAMTEDSFAGTLPLNCVETSVDAEHEVSGMLSLLVPEMPRSAHSTSVDEGGSPVLFDVQNESTNEAEPVGLNLPDLQHGLRQESLQEFTTVNNAIEEVTVGEPPMPNSSKKISERHASRGTSSADLTDPISPRTAFQTQVRSQAGAVNIEELEVPGAHGRDGFRNREMDDVEPATMATAEENVTRISTTDGASPREPIDLQHIKSDCVDGVRLAETQDESLGIEHKELERQEHLHGLLEATSKVAVTTLLSPLTEQTTHPSLGTLQLYPEPPMDVDTDQRASTPRQEISGLPPLTHVGDARPPHERIDVHQSPHMTLDANQQPQLRPLLTYPPVQATEQKQQLVEFAPLTPQMTQRTSNTVTQEQQQSHTLSPGKLEKKERPWQRSSERGARVSDVPNVLSSWFSSRRSSQLVPTGTESDPGGDSEHECDEQISTIGGIAGGAQGAVKPPSNGAAMSTTTTSRYDIPPSSKPDHFQLPRSILRTATPPPPPSTRPCQYSGLTTSLSYFTPLSHLSTYLNAATPLTVDVLAVVASAPTAPARAKAGPRDYFTVFYVADPSLDTNVPRPTDDHNADKVDVDGARRKTLVPDPRSSTTGDGNGNGNGSGVGRVRVQIFRPWKASLPTAAVGDAVLLRNFAVRSRHHEPFLLSAESSAWCVWRHGNRRSAHDSGDGREGSAGGGQGGAQGPKPVWAREAGGDGKGTAGSLVEECKGPPVEVGASERERIGALRRWWDVDGRRDAGVEDGERGVRGAE</sequence>
<evidence type="ECO:0008006" key="4">
    <source>
        <dbReference type="Google" id="ProtNLM"/>
    </source>
</evidence>
<feature type="region of interest" description="Disordered" evidence="1">
    <location>
        <begin position="1142"/>
        <end position="1173"/>
    </location>
</feature>
<feature type="compositionally biased region" description="Basic and acidic residues" evidence="1">
    <location>
        <begin position="226"/>
        <end position="242"/>
    </location>
</feature>
<feature type="region of interest" description="Disordered" evidence="1">
    <location>
        <begin position="221"/>
        <end position="368"/>
    </location>
</feature>
<feature type="compositionally biased region" description="Polar residues" evidence="1">
    <location>
        <begin position="1219"/>
        <end position="1237"/>
    </location>
</feature>
<feature type="region of interest" description="Disordered" evidence="1">
    <location>
        <begin position="966"/>
        <end position="998"/>
    </location>
</feature>
<feature type="compositionally biased region" description="Basic and acidic residues" evidence="1">
    <location>
        <begin position="601"/>
        <end position="623"/>
    </location>
</feature>
<accession>A0A4U0X5V6</accession>
<feature type="compositionally biased region" description="Acidic residues" evidence="1">
    <location>
        <begin position="690"/>
        <end position="714"/>
    </location>
</feature>
<feature type="compositionally biased region" description="Basic and acidic residues" evidence="1">
    <location>
        <begin position="500"/>
        <end position="515"/>
    </location>
</feature>
<feature type="region of interest" description="Disordered" evidence="1">
    <location>
        <begin position="1427"/>
        <end position="1474"/>
    </location>
</feature>
<evidence type="ECO:0000256" key="1">
    <source>
        <dbReference type="SAM" id="MobiDB-lite"/>
    </source>
</evidence>
<feature type="region of interest" description="Disordered" evidence="1">
    <location>
        <begin position="1529"/>
        <end position="1584"/>
    </location>
</feature>
<feature type="compositionally biased region" description="Gly residues" evidence="1">
    <location>
        <begin position="1541"/>
        <end position="1551"/>
    </location>
</feature>
<keyword evidence="3" id="KW-1185">Reference proteome</keyword>
<feature type="compositionally biased region" description="Basic and acidic residues" evidence="1">
    <location>
        <begin position="1164"/>
        <end position="1173"/>
    </location>
</feature>
<comment type="caution">
    <text evidence="2">The sequence shown here is derived from an EMBL/GenBank/DDBJ whole genome shotgun (WGS) entry which is preliminary data.</text>
</comment>
<protein>
    <recommendedName>
        <fullName evidence="4">Telomeric single stranded DNA binding POT1/Cdc13 domain-containing protein</fullName>
    </recommendedName>
</protein>
<feature type="compositionally biased region" description="Acidic residues" evidence="1">
    <location>
        <begin position="516"/>
        <end position="527"/>
    </location>
</feature>
<feature type="compositionally biased region" description="Acidic residues" evidence="1">
    <location>
        <begin position="624"/>
        <end position="634"/>
    </location>
</feature>
<feature type="compositionally biased region" description="Basic and acidic residues" evidence="1">
    <location>
        <begin position="1531"/>
        <end position="1540"/>
    </location>
</feature>